<dbReference type="EMBL" id="JH431493">
    <property type="status" value="NOT_ANNOTATED_CDS"/>
    <property type="molecule type" value="Genomic_DNA"/>
</dbReference>
<name>T1ITN6_STRMM</name>
<dbReference type="eggNOG" id="KOG1947">
    <property type="taxonomic scope" value="Eukaryota"/>
</dbReference>
<protein>
    <recommendedName>
        <fullName evidence="1">F-box domain-containing protein</fullName>
    </recommendedName>
</protein>
<feature type="domain" description="F-box" evidence="1">
    <location>
        <begin position="233"/>
        <end position="279"/>
    </location>
</feature>
<dbReference type="Proteomes" id="UP000014500">
    <property type="component" value="Unassembled WGS sequence"/>
</dbReference>
<dbReference type="Pfam" id="PF25372">
    <property type="entry name" value="DUF7885"/>
    <property type="match status" value="1"/>
</dbReference>
<dbReference type="STRING" id="126957.T1ITN6"/>
<dbReference type="PhylomeDB" id="T1ITN6"/>
<dbReference type="SMART" id="SM00367">
    <property type="entry name" value="LRR_CC"/>
    <property type="match status" value="9"/>
</dbReference>
<organism evidence="2 3">
    <name type="scientific">Strigamia maritima</name>
    <name type="common">European centipede</name>
    <name type="synonym">Geophilus maritimus</name>
    <dbReference type="NCBI Taxonomy" id="126957"/>
    <lineage>
        <taxon>Eukaryota</taxon>
        <taxon>Metazoa</taxon>
        <taxon>Ecdysozoa</taxon>
        <taxon>Arthropoda</taxon>
        <taxon>Myriapoda</taxon>
        <taxon>Chilopoda</taxon>
        <taxon>Pleurostigmophora</taxon>
        <taxon>Geophilomorpha</taxon>
        <taxon>Linotaeniidae</taxon>
        <taxon>Strigamia</taxon>
    </lineage>
</organism>
<reference evidence="2" key="2">
    <citation type="submission" date="2015-02" db="UniProtKB">
        <authorList>
            <consortium name="EnsemblMetazoa"/>
        </authorList>
    </citation>
    <scope>IDENTIFICATION</scope>
</reference>
<dbReference type="PROSITE" id="PS50181">
    <property type="entry name" value="FBOX"/>
    <property type="match status" value="1"/>
</dbReference>
<dbReference type="InterPro" id="IPR001810">
    <property type="entry name" value="F-box_dom"/>
</dbReference>
<dbReference type="AlphaFoldDB" id="T1ITN6"/>
<dbReference type="Pfam" id="PF25900">
    <property type="entry name" value="PAPPA"/>
    <property type="match status" value="1"/>
</dbReference>
<reference evidence="3" key="1">
    <citation type="submission" date="2011-05" db="EMBL/GenBank/DDBJ databases">
        <authorList>
            <person name="Richards S.R."/>
            <person name="Qu J."/>
            <person name="Jiang H."/>
            <person name="Jhangiani S.N."/>
            <person name="Agravi P."/>
            <person name="Goodspeed R."/>
            <person name="Gross S."/>
            <person name="Mandapat C."/>
            <person name="Jackson L."/>
            <person name="Mathew T."/>
            <person name="Pu L."/>
            <person name="Thornton R."/>
            <person name="Saada N."/>
            <person name="Wilczek-Boney K.B."/>
            <person name="Lee S."/>
            <person name="Kovar C."/>
            <person name="Wu Y."/>
            <person name="Scherer S.E."/>
            <person name="Worley K.C."/>
            <person name="Muzny D.M."/>
            <person name="Gibbs R."/>
        </authorList>
    </citation>
    <scope>NUCLEOTIDE SEQUENCE</scope>
    <source>
        <strain evidence="3">Brora</strain>
    </source>
</reference>
<dbReference type="EnsemblMetazoa" id="SMAR004489-RA">
    <property type="protein sequence ID" value="SMAR004489-PA"/>
    <property type="gene ID" value="SMAR004489"/>
</dbReference>
<dbReference type="GO" id="GO:0019005">
    <property type="term" value="C:SCF ubiquitin ligase complex"/>
    <property type="evidence" value="ECO:0007669"/>
    <property type="project" value="TreeGrafter"/>
</dbReference>
<dbReference type="OMA" id="GWCMREA"/>
<dbReference type="PANTHER" id="PTHR13318">
    <property type="entry name" value="PARTNER OF PAIRED, ISOFORM B-RELATED"/>
    <property type="match status" value="1"/>
</dbReference>
<dbReference type="Gene3D" id="3.80.10.10">
    <property type="entry name" value="Ribonuclease Inhibitor"/>
    <property type="match status" value="2"/>
</dbReference>
<dbReference type="InterPro" id="IPR057207">
    <property type="entry name" value="FBXL15_LRR"/>
</dbReference>
<dbReference type="CDD" id="cd22117">
    <property type="entry name" value="F-box_FBXL4"/>
    <property type="match status" value="1"/>
</dbReference>
<dbReference type="InterPro" id="IPR032675">
    <property type="entry name" value="LRR_dom_sf"/>
</dbReference>
<evidence type="ECO:0000313" key="3">
    <source>
        <dbReference type="Proteomes" id="UP000014500"/>
    </source>
</evidence>
<dbReference type="InterPro" id="IPR006553">
    <property type="entry name" value="Leu-rich_rpt_Cys-con_subtyp"/>
</dbReference>
<dbReference type="FunFam" id="3.80.10.10:FF:000152">
    <property type="entry name" value="F-box/LRR-repeat protein 4 isoform X1"/>
    <property type="match status" value="1"/>
</dbReference>
<proteinExistence type="predicted"/>
<keyword evidence="3" id="KW-1185">Reference proteome</keyword>
<dbReference type="GO" id="GO:0031146">
    <property type="term" value="P:SCF-dependent proteasomal ubiquitin-dependent protein catabolic process"/>
    <property type="evidence" value="ECO:0007669"/>
    <property type="project" value="TreeGrafter"/>
</dbReference>
<evidence type="ECO:0000259" key="1">
    <source>
        <dbReference type="PROSITE" id="PS50181"/>
    </source>
</evidence>
<dbReference type="InterPro" id="IPR058897">
    <property type="entry name" value="PAPPA_SD_C"/>
</dbReference>
<dbReference type="PANTHER" id="PTHR13318:SF152">
    <property type="entry name" value="F-BOX_LRR-REPEAT PROTEIN 4"/>
    <property type="match status" value="1"/>
</dbReference>
<dbReference type="HOGENOM" id="CLU_024764_2_0_1"/>
<dbReference type="SUPFAM" id="SSF52047">
    <property type="entry name" value="RNI-like"/>
    <property type="match status" value="1"/>
</dbReference>
<accession>T1ITN6</accession>
<evidence type="ECO:0000313" key="2">
    <source>
        <dbReference type="EnsemblMetazoa" id="SMAR004489-PA"/>
    </source>
</evidence>
<sequence length="588" mass="67523">MADEADDEELSDSSLVVKQYVSDVLDFSSHYGSDLSMNYTAFNIIGKPNVYPSYGDYADTFLLRTFGPWWENAPSACKSFKFKNRNSFYGQDFIDLKFEQLVYPIRIDIYETYNPGSVVRILAFNAHNCEWHLLWQGSPSSNHIFESRIFSPFIKTTPFLTNLIRLEFNHYHADYYTEIDAVMLIGSSVSLCTGNNIAKLFCENSRKKSTEQPLSNGVDKWDNSNFKEKKSESSYFDRLPHEVINLIVGYLDLPSLCKVARLNMLFYNHCYDSLLYIELDLQACWEKISNKTLIGLQSRCCNLQKLNLSWCGHYERIAPQSFINFIENCGSQITHLRLANCQFINNECLRCFCLICTNLIELDIRCCRQKALDQSGFQEICRLKHLSQLNLYRTTIDVQSIVSIARNCPALEYLNLGSCMGINNFDDVVIELAQHCRKIKCLDLWRAKSLTRVGFLAIANRCQHLQELDVGWCTDLSTAGECLAELARNCPKLKKLFLTAIRTFRDADVAAVSYYCPNLEQLDILGTREVSPVAVLRALHEFKNLKYLDVSFCTQITNEVVDHWRKVFPATSIKKSFQMNLSHSSDTS</sequence>